<organism evidence="1 2">
    <name type="scientific">Candidatus Alistipes intestinigallinarum</name>
    <dbReference type="NCBI Taxonomy" id="2838440"/>
    <lineage>
        <taxon>Bacteria</taxon>
        <taxon>Pseudomonadati</taxon>
        <taxon>Bacteroidota</taxon>
        <taxon>Bacteroidia</taxon>
        <taxon>Bacteroidales</taxon>
        <taxon>Rikenellaceae</taxon>
        <taxon>Alistipes</taxon>
    </lineage>
</organism>
<evidence type="ECO:0000313" key="1">
    <source>
        <dbReference type="EMBL" id="HIY68022.1"/>
    </source>
</evidence>
<evidence type="ECO:0000313" key="2">
    <source>
        <dbReference type="Proteomes" id="UP000886844"/>
    </source>
</evidence>
<name>A0A9D1YZE0_9BACT</name>
<accession>A0A9D1YZE0</accession>
<comment type="caution">
    <text evidence="1">The sequence shown here is derived from an EMBL/GenBank/DDBJ whole genome shotgun (WGS) entry which is preliminary data.</text>
</comment>
<sequence length="460" mass="52132">MKKIEWPDFGHAEPLPPPTVQELQSRMKQCRIAMSRRGLSHLIVYADREHFANLCYLTYFDPRFEEALMIINRDTEFPLVVVGNECVGHLNISPLLQSGQLRYERYQPFSLLNQPRDESRPLKRIFESEGIRKDSTVGCVGWKYFSEQEFDNPETILDLPAYLADTLRSLAGKVLNVTDLFMAPSYGLRATCTPYEIAVFEFSNVMASEGMKNVLKHFKAGVPDFELVQHYQYTGYPLSCHIGMKSSGNLHYGLSSPTGSEVRRGDPCSTGIAYWGSNICRAGWVAADKVDLPEAARDYVENFAAPYFLACDAWLEHLRIGVPGGELQRIIDEALPYDQFGVFLNPGHLIHLDEWLSSPIYRGSTEILRSGMYLQTDIIPRSAVYSSSRMEDGLVLADAALQQELARQYPTTYARCLSRREFIRQTIGITLSEDVLPLSNTFGLVPPYFLDYRTILTIQS</sequence>
<reference evidence="1" key="1">
    <citation type="journal article" date="2021" name="PeerJ">
        <title>Extensive microbial diversity within the chicken gut microbiome revealed by metagenomics and culture.</title>
        <authorList>
            <person name="Gilroy R."/>
            <person name="Ravi A."/>
            <person name="Getino M."/>
            <person name="Pursley I."/>
            <person name="Horton D.L."/>
            <person name="Alikhan N.F."/>
            <person name="Baker D."/>
            <person name="Gharbi K."/>
            <person name="Hall N."/>
            <person name="Watson M."/>
            <person name="Adriaenssens E.M."/>
            <person name="Foster-Nyarko E."/>
            <person name="Jarju S."/>
            <person name="Secka A."/>
            <person name="Antonio M."/>
            <person name="Oren A."/>
            <person name="Chaudhuri R.R."/>
            <person name="La Ragione R."/>
            <person name="Hildebrand F."/>
            <person name="Pallen M.J."/>
        </authorList>
    </citation>
    <scope>NUCLEOTIDE SEQUENCE</scope>
    <source>
        <strain evidence="1">5134</strain>
    </source>
</reference>
<dbReference type="EMBL" id="DXDA01000012">
    <property type="protein sequence ID" value="HIY68022.1"/>
    <property type="molecule type" value="Genomic_DNA"/>
</dbReference>
<reference evidence="1" key="2">
    <citation type="submission" date="2021-04" db="EMBL/GenBank/DDBJ databases">
        <authorList>
            <person name="Gilroy R."/>
        </authorList>
    </citation>
    <scope>NUCLEOTIDE SEQUENCE</scope>
    <source>
        <strain evidence="1">5134</strain>
    </source>
</reference>
<dbReference type="AlphaFoldDB" id="A0A9D1YZE0"/>
<dbReference type="Gene3D" id="3.90.230.10">
    <property type="entry name" value="Creatinase/methionine aminopeptidase superfamily"/>
    <property type="match status" value="1"/>
</dbReference>
<evidence type="ECO:0008006" key="3">
    <source>
        <dbReference type="Google" id="ProtNLM"/>
    </source>
</evidence>
<dbReference type="Proteomes" id="UP000886844">
    <property type="component" value="Unassembled WGS sequence"/>
</dbReference>
<proteinExistence type="predicted"/>
<protein>
    <recommendedName>
        <fullName evidence="3">Xaa-Pro aminopeptidase</fullName>
    </recommendedName>
</protein>
<gene>
    <name evidence="1" type="ORF">H9828_01240</name>
</gene>
<dbReference type="SUPFAM" id="SSF55920">
    <property type="entry name" value="Creatinase/aminopeptidase"/>
    <property type="match status" value="1"/>
</dbReference>
<dbReference type="InterPro" id="IPR036005">
    <property type="entry name" value="Creatinase/aminopeptidase-like"/>
</dbReference>